<proteinExistence type="predicted"/>
<keyword evidence="1" id="KW-1185">Reference proteome</keyword>
<gene>
    <name evidence="2" type="primary">LOC100370421</name>
</gene>
<reference evidence="2" key="1">
    <citation type="submission" date="2025-08" db="UniProtKB">
        <authorList>
            <consortium name="RefSeq"/>
        </authorList>
    </citation>
    <scope>IDENTIFICATION</scope>
    <source>
        <tissue evidence="2">Testes</tissue>
    </source>
</reference>
<name>A0ABM0GUX9_SACKO</name>
<sequence length="155" mass="17250">MAEADHFTKNKSLIIKAIDRYKELSKSDAYQKMFNEKADPTKPDVVRAMSDIHVHFTKQALKDAGVETSQIPDDAMIESVAVINFADDPEVVGKLKGILEVPERMLPNRKPRVALGDKVPEDVELVSMETGKRIPVVDLIINKDRPLLIIASSLS</sequence>
<accession>A0ABM0GUX9</accession>
<evidence type="ECO:0000313" key="2">
    <source>
        <dbReference type="RefSeq" id="XP_002737896.1"/>
    </source>
</evidence>
<evidence type="ECO:0000313" key="1">
    <source>
        <dbReference type="Proteomes" id="UP000694865"/>
    </source>
</evidence>
<dbReference type="Proteomes" id="UP000694865">
    <property type="component" value="Unplaced"/>
</dbReference>
<dbReference type="RefSeq" id="XP_002737896.1">
    <property type="nucleotide sequence ID" value="XM_002737850.2"/>
</dbReference>
<organism evidence="1 2">
    <name type="scientific">Saccoglossus kowalevskii</name>
    <name type="common">Acorn worm</name>
    <dbReference type="NCBI Taxonomy" id="10224"/>
    <lineage>
        <taxon>Eukaryota</taxon>
        <taxon>Metazoa</taxon>
        <taxon>Hemichordata</taxon>
        <taxon>Enteropneusta</taxon>
        <taxon>Harrimaniidae</taxon>
        <taxon>Saccoglossus</taxon>
    </lineage>
</organism>
<protein>
    <submittedName>
        <fullName evidence="2">Uncharacterized protein LOC100370421</fullName>
    </submittedName>
</protein>
<dbReference type="GeneID" id="100370421"/>